<dbReference type="EMBL" id="CAJFCV020000002">
    <property type="protein sequence ID" value="CAG9093301.1"/>
    <property type="molecule type" value="Genomic_DNA"/>
</dbReference>
<accession>A0A1I7SCX4</accession>
<dbReference type="WBParaSite" id="BXY_1087800.1">
    <property type="protein sequence ID" value="BXY_1087800.1"/>
    <property type="gene ID" value="BXY_1087800"/>
</dbReference>
<dbReference type="Proteomes" id="UP000582659">
    <property type="component" value="Unassembled WGS sequence"/>
</dbReference>
<feature type="domain" description="ShKT" evidence="2">
    <location>
        <begin position="72"/>
        <end position="106"/>
    </location>
</feature>
<reference evidence="4" key="2">
    <citation type="submission" date="2020-08" db="EMBL/GenBank/DDBJ databases">
        <authorList>
            <person name="Kikuchi T."/>
        </authorList>
    </citation>
    <scope>NUCLEOTIDE SEQUENCE</scope>
    <source>
        <strain evidence="3">Ka4C1</strain>
    </source>
</reference>
<evidence type="ECO:0000313" key="5">
    <source>
        <dbReference type="Proteomes" id="UP000095284"/>
    </source>
</evidence>
<sequence>MSVNCAKTCGCPTGPPTTPAPKPRCGTAPDKSADCQQKSGLCGRAEYIRLMNNICPDTCGCVTTQSSQSQGCWDRIPECPKKSYQCFVESYFRLMKRNCERTCNFCGLNEFPKDRKPPADSKPKLG</sequence>
<evidence type="ECO:0000259" key="2">
    <source>
        <dbReference type="PROSITE" id="PS51670"/>
    </source>
</evidence>
<comment type="caution">
    <text evidence="1">Lacks conserved residue(s) required for the propagation of feature annotation.</text>
</comment>
<evidence type="ECO:0000313" key="3">
    <source>
        <dbReference type="EMBL" id="CAD5213770.1"/>
    </source>
</evidence>
<evidence type="ECO:0000256" key="1">
    <source>
        <dbReference type="PROSITE-ProRule" id="PRU01005"/>
    </source>
</evidence>
<dbReference type="SMART" id="SM00254">
    <property type="entry name" value="ShKT"/>
    <property type="match status" value="2"/>
</dbReference>
<keyword evidence="6" id="KW-1185">Reference proteome</keyword>
<dbReference type="Proteomes" id="UP000659654">
    <property type="component" value="Unassembled WGS sequence"/>
</dbReference>
<evidence type="ECO:0000313" key="6">
    <source>
        <dbReference type="Proteomes" id="UP000659654"/>
    </source>
</evidence>
<dbReference type="PANTHER" id="PTHR46219">
    <property type="entry name" value="PROTEIN CBG11138"/>
    <property type="match status" value="1"/>
</dbReference>
<dbReference type="Gene3D" id="1.10.10.1940">
    <property type="match status" value="2"/>
</dbReference>
<feature type="disulfide bond" evidence="1">
    <location>
        <begin position="72"/>
        <end position="106"/>
    </location>
</feature>
<protein>
    <submittedName>
        <fullName evidence="3">(pine wood nematode) hypothetical protein</fullName>
    </submittedName>
</protein>
<dbReference type="Proteomes" id="UP000095284">
    <property type="component" value="Unplaced"/>
</dbReference>
<dbReference type="PANTHER" id="PTHR46219:SF5">
    <property type="entry name" value="SHKT DOMAIN-CONTAINING PROTEIN"/>
    <property type="match status" value="1"/>
</dbReference>
<dbReference type="AlphaFoldDB" id="A0A1I7SCX4"/>
<gene>
    <name evidence="3" type="ORF">BXYJ_LOCUS3196</name>
</gene>
<keyword evidence="1" id="KW-1015">Disulfide bond</keyword>
<dbReference type="OrthoDB" id="5863778at2759"/>
<dbReference type="SMR" id="A0A1I7SCX4"/>
<reference evidence="7" key="1">
    <citation type="submission" date="2016-11" db="UniProtKB">
        <authorList>
            <consortium name="WormBaseParasite"/>
        </authorList>
    </citation>
    <scope>IDENTIFICATION</scope>
</reference>
<proteinExistence type="predicted"/>
<organism evidence="5 7">
    <name type="scientific">Bursaphelenchus xylophilus</name>
    <name type="common">Pinewood nematode worm</name>
    <name type="synonym">Aphelenchoides xylophilus</name>
    <dbReference type="NCBI Taxonomy" id="6326"/>
    <lineage>
        <taxon>Eukaryota</taxon>
        <taxon>Metazoa</taxon>
        <taxon>Ecdysozoa</taxon>
        <taxon>Nematoda</taxon>
        <taxon>Chromadorea</taxon>
        <taxon>Rhabditida</taxon>
        <taxon>Tylenchina</taxon>
        <taxon>Tylenchomorpha</taxon>
        <taxon>Aphelenchoidea</taxon>
        <taxon>Aphelenchoididae</taxon>
        <taxon>Bursaphelenchus</taxon>
    </lineage>
</organism>
<dbReference type="InterPro" id="IPR003582">
    <property type="entry name" value="ShKT_dom"/>
</dbReference>
<dbReference type="Pfam" id="PF01549">
    <property type="entry name" value="ShK"/>
    <property type="match status" value="2"/>
</dbReference>
<dbReference type="EMBL" id="CAJFDI010000002">
    <property type="protein sequence ID" value="CAD5213770.1"/>
    <property type="molecule type" value="Genomic_DNA"/>
</dbReference>
<evidence type="ECO:0000313" key="4">
    <source>
        <dbReference type="EMBL" id="CAG9093301.1"/>
    </source>
</evidence>
<name>A0A1I7SCX4_BURXY</name>
<dbReference type="PROSITE" id="PS51670">
    <property type="entry name" value="SHKT"/>
    <property type="match status" value="1"/>
</dbReference>
<evidence type="ECO:0000313" key="7">
    <source>
        <dbReference type="WBParaSite" id="BXY_1087800.1"/>
    </source>
</evidence>